<keyword evidence="3" id="KW-1185">Reference proteome</keyword>
<gene>
    <name evidence="2" type="ORF">C8F04DRAFT_1184259</name>
</gene>
<feature type="region of interest" description="Disordered" evidence="1">
    <location>
        <begin position="185"/>
        <end position="249"/>
    </location>
</feature>
<feature type="compositionally biased region" description="Polar residues" evidence="1">
    <location>
        <begin position="417"/>
        <end position="426"/>
    </location>
</feature>
<dbReference type="AlphaFoldDB" id="A0AAD6WZH7"/>
<feature type="compositionally biased region" description="Polar residues" evidence="1">
    <location>
        <begin position="185"/>
        <end position="204"/>
    </location>
</feature>
<dbReference type="EMBL" id="JARJCM010000066">
    <property type="protein sequence ID" value="KAJ7033278.1"/>
    <property type="molecule type" value="Genomic_DNA"/>
</dbReference>
<evidence type="ECO:0000256" key="1">
    <source>
        <dbReference type="SAM" id="MobiDB-lite"/>
    </source>
</evidence>
<reference evidence="2" key="1">
    <citation type="submission" date="2023-03" db="EMBL/GenBank/DDBJ databases">
        <title>Massive genome expansion in bonnet fungi (Mycena s.s.) driven by repeated elements and novel gene families across ecological guilds.</title>
        <authorList>
            <consortium name="Lawrence Berkeley National Laboratory"/>
            <person name="Harder C.B."/>
            <person name="Miyauchi S."/>
            <person name="Viragh M."/>
            <person name="Kuo A."/>
            <person name="Thoen E."/>
            <person name="Andreopoulos B."/>
            <person name="Lu D."/>
            <person name="Skrede I."/>
            <person name="Drula E."/>
            <person name="Henrissat B."/>
            <person name="Morin E."/>
            <person name="Kohler A."/>
            <person name="Barry K."/>
            <person name="LaButti K."/>
            <person name="Morin E."/>
            <person name="Salamov A."/>
            <person name="Lipzen A."/>
            <person name="Mereny Z."/>
            <person name="Hegedus B."/>
            <person name="Baldrian P."/>
            <person name="Stursova M."/>
            <person name="Weitz H."/>
            <person name="Taylor A."/>
            <person name="Grigoriev I.V."/>
            <person name="Nagy L.G."/>
            <person name="Martin F."/>
            <person name="Kauserud H."/>
        </authorList>
    </citation>
    <scope>NUCLEOTIDE SEQUENCE</scope>
    <source>
        <strain evidence="2">CBHHK200</strain>
    </source>
</reference>
<feature type="region of interest" description="Disordered" evidence="1">
    <location>
        <begin position="1"/>
        <end position="20"/>
    </location>
</feature>
<evidence type="ECO:0000313" key="2">
    <source>
        <dbReference type="EMBL" id="KAJ7033278.1"/>
    </source>
</evidence>
<proteinExistence type="predicted"/>
<comment type="caution">
    <text evidence="2">The sequence shown here is derived from an EMBL/GenBank/DDBJ whole genome shotgun (WGS) entry which is preliminary data.</text>
</comment>
<dbReference type="Proteomes" id="UP001218188">
    <property type="component" value="Unassembled WGS sequence"/>
</dbReference>
<protein>
    <submittedName>
        <fullName evidence="2">Uncharacterized protein</fullName>
    </submittedName>
</protein>
<feature type="compositionally biased region" description="Low complexity" evidence="1">
    <location>
        <begin position="353"/>
        <end position="373"/>
    </location>
</feature>
<feature type="compositionally biased region" description="Pro residues" evidence="1">
    <location>
        <begin position="220"/>
        <end position="231"/>
    </location>
</feature>
<accession>A0AAD6WZH7</accession>
<evidence type="ECO:0000313" key="3">
    <source>
        <dbReference type="Proteomes" id="UP001218188"/>
    </source>
</evidence>
<feature type="region of interest" description="Disordered" evidence="1">
    <location>
        <begin position="349"/>
        <end position="476"/>
    </location>
</feature>
<sequence>MNHFANSQNQSAAHLSTPPAAVTNPCNKVPGIWFMKVGGNSPTDIDFVIAPEFAAAWGISAPFSAPREEPKLRAILLCLPTQVLDALPTTAEILATTWADLQPKWPTALFVDLNIGRPDGATWVPNTASPFAPLELTNYIRRGINTVRFRQPASMMEHTFVLYAFPRDLLPNAAVPDIFPFPSTSVQRGSTTQHASPIPQTWNHRPSDPAAQHLYASHQLPPPSQPIPPPAQGWSQREPYGPPHQHWNHPAAAHDPPARLNPVSLHGLGLPDFNGTGGLPQPVAINIVGALSVDHEPFIIKVLQGRLSDGRTHRQALDRLHGLAGYSANAWKDYYLDNQERMDIAVGTHKTSTRSSATLSSPTSPSESSSAPPDKSILMKSAPKYRSSLSPAASYSHLPPSGPSKGPRRARKPLPVATSSHLTLSGASRGLRKGRQTINSITAPQPVYSARLPPPNAEIRIPDPPSRSPSPPTEVDDRLLDTLRDPGVHIGQRTMICLIRSLHRCKRMHEIVWGLRMLLGVQTGLSGGLFVRIEVN</sequence>
<feature type="compositionally biased region" description="Polar residues" evidence="1">
    <location>
        <begin position="1"/>
        <end position="14"/>
    </location>
</feature>
<feature type="compositionally biased region" description="Pro residues" evidence="1">
    <location>
        <begin position="452"/>
        <end position="472"/>
    </location>
</feature>
<name>A0AAD6WZH7_9AGAR</name>
<organism evidence="2 3">
    <name type="scientific">Mycena alexandri</name>
    <dbReference type="NCBI Taxonomy" id="1745969"/>
    <lineage>
        <taxon>Eukaryota</taxon>
        <taxon>Fungi</taxon>
        <taxon>Dikarya</taxon>
        <taxon>Basidiomycota</taxon>
        <taxon>Agaricomycotina</taxon>
        <taxon>Agaricomycetes</taxon>
        <taxon>Agaricomycetidae</taxon>
        <taxon>Agaricales</taxon>
        <taxon>Marasmiineae</taxon>
        <taxon>Mycenaceae</taxon>
        <taxon>Mycena</taxon>
    </lineage>
</organism>